<feature type="region of interest" description="Disordered" evidence="1">
    <location>
        <begin position="1"/>
        <end position="78"/>
    </location>
</feature>
<comment type="caution">
    <text evidence="2">The sequence shown here is derived from an EMBL/GenBank/DDBJ whole genome shotgun (WGS) entry which is preliminary data.</text>
</comment>
<feature type="compositionally biased region" description="Polar residues" evidence="1">
    <location>
        <begin position="68"/>
        <end position="78"/>
    </location>
</feature>
<gene>
    <name evidence="2" type="ORF">SDC9_105428</name>
</gene>
<organism evidence="2">
    <name type="scientific">bioreactor metagenome</name>
    <dbReference type="NCBI Taxonomy" id="1076179"/>
    <lineage>
        <taxon>unclassified sequences</taxon>
        <taxon>metagenomes</taxon>
        <taxon>ecological metagenomes</taxon>
    </lineage>
</organism>
<protein>
    <submittedName>
        <fullName evidence="2">Uncharacterized protein</fullName>
    </submittedName>
</protein>
<proteinExistence type="predicted"/>
<name>A0A645AZK2_9ZZZZ</name>
<feature type="compositionally biased region" description="Basic and acidic residues" evidence="1">
    <location>
        <begin position="27"/>
        <end position="53"/>
    </location>
</feature>
<sequence length="78" mass="8894">MPMHVFGYDNGIVDHDTGHKNQGKQRNAVERIIHEIVRKQGQGKCDRNREEHNQTTSPSHSQHHKKSNGNNGSNQVDQ</sequence>
<dbReference type="EMBL" id="VSSQ01016850">
    <property type="protein sequence ID" value="MPM58597.1"/>
    <property type="molecule type" value="Genomic_DNA"/>
</dbReference>
<evidence type="ECO:0000313" key="2">
    <source>
        <dbReference type="EMBL" id="MPM58597.1"/>
    </source>
</evidence>
<dbReference type="AlphaFoldDB" id="A0A645AZK2"/>
<reference evidence="2" key="1">
    <citation type="submission" date="2019-08" db="EMBL/GenBank/DDBJ databases">
        <authorList>
            <person name="Kucharzyk K."/>
            <person name="Murdoch R.W."/>
            <person name="Higgins S."/>
            <person name="Loffler F."/>
        </authorList>
    </citation>
    <scope>NUCLEOTIDE SEQUENCE</scope>
</reference>
<evidence type="ECO:0000256" key="1">
    <source>
        <dbReference type="SAM" id="MobiDB-lite"/>
    </source>
</evidence>
<accession>A0A645AZK2</accession>